<dbReference type="PANTHER" id="PTHR43836">
    <property type="entry name" value="CATECHOL O-METHYLTRANSFERASE 1-RELATED"/>
    <property type="match status" value="1"/>
</dbReference>
<proteinExistence type="predicted"/>
<dbReference type="InterPro" id="IPR029063">
    <property type="entry name" value="SAM-dependent_MTases_sf"/>
</dbReference>
<dbReference type="InterPro" id="IPR002935">
    <property type="entry name" value="SAM_O-MeTrfase"/>
</dbReference>
<keyword evidence="5" id="KW-1185">Reference proteome</keyword>
<dbReference type="EC" id="2.1.1.-" evidence="4"/>
<gene>
    <name evidence="4" type="ORF">Q4T40_07360</name>
</gene>
<keyword evidence="3" id="KW-0949">S-adenosyl-L-methionine</keyword>
<dbReference type="RefSeq" id="WP_413779575.1">
    <property type="nucleotide sequence ID" value="NZ_JAUOZS010000001.1"/>
</dbReference>
<comment type="caution">
    <text evidence="4">The sequence shown here is derived from an EMBL/GenBank/DDBJ whole genome shotgun (WGS) entry which is preliminary data.</text>
</comment>
<keyword evidence="1 4" id="KW-0489">Methyltransferase</keyword>
<protein>
    <submittedName>
        <fullName evidence="4">O-methyltransferase</fullName>
        <ecNumber evidence="4">2.1.1.-</ecNumber>
    </submittedName>
</protein>
<dbReference type="EMBL" id="JAUOZS010000001">
    <property type="protein sequence ID" value="MDT8901049.1"/>
    <property type="molecule type" value="Genomic_DNA"/>
</dbReference>
<accession>A0ABU3NW47</accession>
<dbReference type="CDD" id="cd02440">
    <property type="entry name" value="AdoMet_MTases"/>
    <property type="match status" value="1"/>
</dbReference>
<dbReference type="GO" id="GO:0032259">
    <property type="term" value="P:methylation"/>
    <property type="evidence" value="ECO:0007669"/>
    <property type="project" value="UniProtKB-KW"/>
</dbReference>
<dbReference type="Proteomes" id="UP001254848">
    <property type="component" value="Unassembled WGS sequence"/>
</dbReference>
<dbReference type="Gene3D" id="3.40.50.150">
    <property type="entry name" value="Vaccinia Virus protein VP39"/>
    <property type="match status" value="1"/>
</dbReference>
<dbReference type="PANTHER" id="PTHR43836:SF2">
    <property type="entry name" value="CATECHOL O-METHYLTRANSFERASE 1-RELATED"/>
    <property type="match status" value="1"/>
</dbReference>
<evidence type="ECO:0000256" key="1">
    <source>
        <dbReference type="ARBA" id="ARBA00022603"/>
    </source>
</evidence>
<evidence type="ECO:0000313" key="4">
    <source>
        <dbReference type="EMBL" id="MDT8901049.1"/>
    </source>
</evidence>
<evidence type="ECO:0000256" key="3">
    <source>
        <dbReference type="ARBA" id="ARBA00022691"/>
    </source>
</evidence>
<evidence type="ECO:0000313" key="5">
    <source>
        <dbReference type="Proteomes" id="UP001254848"/>
    </source>
</evidence>
<dbReference type="GO" id="GO:0008168">
    <property type="term" value="F:methyltransferase activity"/>
    <property type="evidence" value="ECO:0007669"/>
    <property type="project" value="UniProtKB-KW"/>
</dbReference>
<name>A0ABU3NW47_9FIRM</name>
<evidence type="ECO:0000256" key="2">
    <source>
        <dbReference type="ARBA" id="ARBA00022679"/>
    </source>
</evidence>
<organism evidence="4 5">
    <name type="scientific">Anaeroselena agilis</name>
    <dbReference type="NCBI Taxonomy" id="3063788"/>
    <lineage>
        <taxon>Bacteria</taxon>
        <taxon>Bacillati</taxon>
        <taxon>Bacillota</taxon>
        <taxon>Negativicutes</taxon>
        <taxon>Acetonemataceae</taxon>
        <taxon>Anaeroselena</taxon>
    </lineage>
</organism>
<dbReference type="PROSITE" id="PS51682">
    <property type="entry name" value="SAM_OMT_I"/>
    <property type="match status" value="1"/>
</dbReference>
<reference evidence="4 5" key="1">
    <citation type="submission" date="2023-07" db="EMBL/GenBank/DDBJ databases">
        <title>The novel representative of Negativicutes class, Anaeroselena agilis gen. nov. sp. nov.</title>
        <authorList>
            <person name="Prokofeva M.I."/>
            <person name="Elcheninov A.G."/>
            <person name="Klyukina A."/>
            <person name="Kublanov I.V."/>
            <person name="Frolov E.N."/>
            <person name="Podosokorskaya O.A."/>
        </authorList>
    </citation>
    <scope>NUCLEOTIDE SEQUENCE [LARGE SCALE GENOMIC DNA]</scope>
    <source>
        <strain evidence="4 5">4137-cl</strain>
    </source>
</reference>
<dbReference type="Pfam" id="PF01596">
    <property type="entry name" value="Methyltransf_3"/>
    <property type="match status" value="1"/>
</dbReference>
<keyword evidence="2 4" id="KW-0808">Transferase</keyword>
<dbReference type="SUPFAM" id="SSF53335">
    <property type="entry name" value="S-adenosyl-L-methionine-dependent methyltransferases"/>
    <property type="match status" value="1"/>
</dbReference>
<sequence>MDDLLRSMEEYAALRTIPVIGRDGAALLAATVAEAGPRTILEIGTAIGYSTLLMAERAPNDAVITTIEVDAERAAAAAAFFRRSRHAGRIDLLVGDAAAILPVLGGTYDFLFIDAAKAHYLDYLAKAMDKLRPGAVVFADNVYFYGLVTAERPPRRMRTLVKRMRAYLDFVNSDARFATTVHPIGDGIAISRFQGDDTNAHS</sequence>